<evidence type="ECO:0000313" key="2">
    <source>
        <dbReference type="EMBL" id="KGB35983.1"/>
    </source>
</evidence>
<sequence>MYSISSPILLPPINENSLRQLINHRNIRKVFFGWVIMASAKQDIATYNVTHLLRQWDCSSEEKRRQLLDDFIKQYYDCTGPDLESEFAQMASLFLARICVWIKLTYMSGTCLTEQLQALHIFLSASNRSPVQFRLKQFLGIRAVAECMAKSMSEETQESARDLLEILAEGNPRFSDQVYKGLIGVLPCNSPKAQQLALQSIRILQAKRNTANRALIDRIIYLLESLHLEVQSAVIELLRVLMGFDIADDILMALITLLKPQHEIQLGKLFTEATSDDNDDEISSYHMDSNEESYPSHPIPLVSRNISGIPEMKPLSMSNTKSTKLNVKYPSTCANGNSGKTEKTMKKNHRHQNQGSDSEFDGNEPLSVFVQQAAAAKCLRLLFVISSFNQCQFYKYRITAYILIEAIVTPLIGFSMGALSNLLYAMGNLEFSDSQRQASLALEYLCRTYPLVDEVVSEAMGPVLHEEFIKSPDSHYLQMTPLQADILVSNKVNYTGGGWFTCFHQ</sequence>
<dbReference type="SUPFAM" id="SSF48371">
    <property type="entry name" value="ARM repeat"/>
    <property type="match status" value="1"/>
</dbReference>
<accession>A0A095C2S5</accession>
<dbReference type="Gene3D" id="1.25.10.10">
    <property type="entry name" value="Leucine-rich Repeat Variant"/>
    <property type="match status" value="1"/>
</dbReference>
<feature type="region of interest" description="Disordered" evidence="1">
    <location>
        <begin position="333"/>
        <end position="361"/>
    </location>
</feature>
<dbReference type="PANTHER" id="PTHR34258:SF1">
    <property type="entry name" value="ARMADILLO-LIKE HELICAL DOMAIN CONTAINING PROTEIN 1"/>
    <property type="match status" value="1"/>
</dbReference>
<dbReference type="AlphaFoldDB" id="A0A095C2S5"/>
<reference evidence="2" key="1">
    <citation type="journal article" date="2012" name="Nat. Genet.">
        <title>Whole-genome sequence of Schistosoma haematobium.</title>
        <authorList>
            <person name="Young N.D."/>
            <person name="Jex A.R."/>
            <person name="Li B."/>
            <person name="Liu S."/>
            <person name="Yang L."/>
            <person name="Xiong Z."/>
            <person name="Li Y."/>
            <person name="Cantacessi C."/>
            <person name="Hall R.S."/>
            <person name="Xu X."/>
            <person name="Chen F."/>
            <person name="Wu X."/>
            <person name="Zerlotini A."/>
            <person name="Oliveira G."/>
            <person name="Hofmann A."/>
            <person name="Zhang G."/>
            <person name="Fang X."/>
            <person name="Kang Y."/>
            <person name="Campbell B.E."/>
            <person name="Loukas A."/>
            <person name="Ranganathan S."/>
            <person name="Rollinson D."/>
            <person name="Rinaldi G."/>
            <person name="Brindley P.J."/>
            <person name="Yang H."/>
            <person name="Wang J."/>
            <person name="Wang J."/>
            <person name="Gasser R.B."/>
        </authorList>
    </citation>
    <scope>NUCLEOTIDE SEQUENCE [LARGE SCALE GENOMIC DNA]</scope>
</reference>
<dbReference type="Pfam" id="PF17741">
    <property type="entry name" value="DUF5578"/>
    <property type="match status" value="2"/>
</dbReference>
<dbReference type="InterPro" id="IPR041090">
    <property type="entry name" value="DUF5578"/>
</dbReference>
<organism evidence="2">
    <name type="scientific">Schistosoma haematobium</name>
    <name type="common">Blood fluke</name>
    <dbReference type="NCBI Taxonomy" id="6185"/>
    <lineage>
        <taxon>Eukaryota</taxon>
        <taxon>Metazoa</taxon>
        <taxon>Spiralia</taxon>
        <taxon>Lophotrochozoa</taxon>
        <taxon>Platyhelminthes</taxon>
        <taxon>Trematoda</taxon>
        <taxon>Digenea</taxon>
        <taxon>Strigeidida</taxon>
        <taxon>Schistosomatoidea</taxon>
        <taxon>Schistosomatidae</taxon>
        <taxon>Schistosoma</taxon>
    </lineage>
</organism>
<name>A0A095C2S5_SCHHA</name>
<dbReference type="EMBL" id="KL250734">
    <property type="protein sequence ID" value="KGB35983.1"/>
    <property type="molecule type" value="Genomic_DNA"/>
</dbReference>
<proteinExistence type="predicted"/>
<dbReference type="InterPro" id="IPR016024">
    <property type="entry name" value="ARM-type_fold"/>
</dbReference>
<dbReference type="InterPro" id="IPR011989">
    <property type="entry name" value="ARM-like"/>
</dbReference>
<protein>
    <submittedName>
        <fullName evidence="2">Uncharacterized protein</fullName>
    </submittedName>
</protein>
<evidence type="ECO:0000256" key="1">
    <source>
        <dbReference type="SAM" id="MobiDB-lite"/>
    </source>
</evidence>
<dbReference type="PANTHER" id="PTHR34258">
    <property type="entry name" value="ARMADILLO-LIKE HELICAL DOMAIN CONTAINING PROTEIN 1"/>
    <property type="match status" value="1"/>
</dbReference>
<gene>
    <name evidence="2" type="ORF">MS3_04259</name>
</gene>
<feature type="region of interest" description="Disordered" evidence="1">
    <location>
        <begin position="277"/>
        <end position="297"/>
    </location>
</feature>